<organism evidence="14">
    <name type="scientific">Bactrocera latifrons</name>
    <name type="common">Malaysian fruit fly</name>
    <name type="synonym">Chaetodacus latifrons</name>
    <dbReference type="NCBI Taxonomy" id="174628"/>
    <lineage>
        <taxon>Eukaryota</taxon>
        <taxon>Metazoa</taxon>
        <taxon>Ecdysozoa</taxon>
        <taxon>Arthropoda</taxon>
        <taxon>Hexapoda</taxon>
        <taxon>Insecta</taxon>
        <taxon>Pterygota</taxon>
        <taxon>Neoptera</taxon>
        <taxon>Endopterygota</taxon>
        <taxon>Diptera</taxon>
        <taxon>Brachycera</taxon>
        <taxon>Muscomorpha</taxon>
        <taxon>Tephritoidea</taxon>
        <taxon>Tephritidae</taxon>
        <taxon>Bactrocera</taxon>
        <taxon>Bactrocera</taxon>
    </lineage>
</organism>
<feature type="transmembrane region" description="Helical" evidence="12">
    <location>
        <begin position="25"/>
        <end position="50"/>
    </location>
</feature>
<evidence type="ECO:0000256" key="6">
    <source>
        <dbReference type="ARBA" id="ARBA00023040"/>
    </source>
</evidence>
<evidence type="ECO:0000256" key="9">
    <source>
        <dbReference type="ARBA" id="ARBA00023224"/>
    </source>
</evidence>
<dbReference type="Pfam" id="PF00001">
    <property type="entry name" value="7tm_1"/>
    <property type="match status" value="1"/>
</dbReference>
<dbReference type="SUPFAM" id="SSF81321">
    <property type="entry name" value="Family A G protein-coupled receptor-like"/>
    <property type="match status" value="1"/>
</dbReference>
<evidence type="ECO:0000256" key="10">
    <source>
        <dbReference type="RuleBase" id="RU000688"/>
    </source>
</evidence>
<feature type="region of interest" description="Disordered" evidence="11">
    <location>
        <begin position="231"/>
        <end position="254"/>
    </location>
</feature>
<dbReference type="CDD" id="cd15210">
    <property type="entry name" value="7tmA_GPR84-like"/>
    <property type="match status" value="1"/>
</dbReference>
<feature type="transmembrane region" description="Helical" evidence="12">
    <location>
        <begin position="62"/>
        <end position="84"/>
    </location>
</feature>
<dbReference type="GeneID" id="108970881"/>
<evidence type="ECO:0000256" key="4">
    <source>
        <dbReference type="ARBA" id="ARBA00022692"/>
    </source>
</evidence>
<feature type="transmembrane region" description="Helical" evidence="12">
    <location>
        <begin position="142"/>
        <end position="162"/>
    </location>
</feature>
<evidence type="ECO:0000256" key="12">
    <source>
        <dbReference type="SAM" id="Phobius"/>
    </source>
</evidence>
<evidence type="ECO:0000313" key="14">
    <source>
        <dbReference type="EMBL" id="JAI31699.1"/>
    </source>
</evidence>
<comment type="similarity">
    <text evidence="2 10">Belongs to the G-protein coupled receptor 1 family.</text>
</comment>
<feature type="transmembrane region" description="Helical" evidence="12">
    <location>
        <begin position="104"/>
        <end position="122"/>
    </location>
</feature>
<dbReference type="PANTHER" id="PTHR24228:SF74">
    <property type="entry name" value="G-PROTEIN COUPLED RECEPTORS FAMILY 1 PROFILE DOMAIN-CONTAINING PROTEIN"/>
    <property type="match status" value="1"/>
</dbReference>
<proteinExistence type="inferred from homology"/>
<dbReference type="EMBL" id="GDHF01020615">
    <property type="protein sequence ID" value="JAI31699.1"/>
    <property type="molecule type" value="Transcribed_RNA"/>
</dbReference>
<evidence type="ECO:0000256" key="5">
    <source>
        <dbReference type="ARBA" id="ARBA00022989"/>
    </source>
</evidence>
<dbReference type="InterPro" id="IPR017452">
    <property type="entry name" value="GPCR_Rhodpsn_7TM"/>
</dbReference>
<dbReference type="PROSITE" id="PS00237">
    <property type="entry name" value="G_PROTEIN_RECEP_F1_1"/>
    <property type="match status" value="1"/>
</dbReference>
<sequence>MAFNISAIRNEVSGVELFEGYSDKLLMFASIACIIFMIVGIPGNMINIIALARGKQTRNSTAIFIMNLSLSDLLFDCFNLPLAASTFLRRSWIHGELLCRFFPLMRYGLLAVSLFTVSLITINRYIIIAHPRQYSRLYQRRYLALMIAGTWITAFSIMIPTWRGVWGRFGLDTSIGSCSILLDKNGHTPKEFLFIAAFLVPCICIVVCYARILYLVRKAAFRSRETPAKNITFQNEAPPPRRPNSEKNLTNNQDLTLRSPNAVENQPIVKPFAVYEDLEYIDVSDSNENGPEFDEIIKVNNSDNNSNVKENLNETSKANIDDLAGEAKKTQSHKGFITTSLKTSFNRITPRKSHYVSMGNTSNASSIYPGRMSQKDRRLLKMILVIFISFLFCHLPITITKLWKSTTDLHIVNISGYLLIYLTTCVNPIIYVMMSSEYRQAYWNLLRCRKKA</sequence>
<evidence type="ECO:0000259" key="13">
    <source>
        <dbReference type="PROSITE" id="PS50262"/>
    </source>
</evidence>
<dbReference type="GO" id="GO:0005886">
    <property type="term" value="C:plasma membrane"/>
    <property type="evidence" value="ECO:0007669"/>
    <property type="project" value="UniProtKB-SubCell"/>
</dbReference>
<feature type="domain" description="G-protein coupled receptors family 1 profile" evidence="13">
    <location>
        <begin position="43"/>
        <end position="431"/>
    </location>
</feature>
<keyword evidence="7 12" id="KW-0472">Membrane</keyword>
<feature type="transmembrane region" description="Helical" evidence="12">
    <location>
        <begin position="192"/>
        <end position="214"/>
    </location>
</feature>
<feature type="transmembrane region" description="Helical" evidence="12">
    <location>
        <begin position="379"/>
        <end position="399"/>
    </location>
</feature>
<dbReference type="AlphaFoldDB" id="A0A0K8UYG3"/>
<keyword evidence="8 10" id="KW-0675">Receptor</keyword>
<keyword evidence="6 10" id="KW-0297">G-protein coupled receptor</keyword>
<dbReference type="PROSITE" id="PS50262">
    <property type="entry name" value="G_PROTEIN_RECEP_F1_2"/>
    <property type="match status" value="1"/>
</dbReference>
<reference evidence="14" key="1">
    <citation type="submission" date="2015-06" db="EMBL/GenBank/DDBJ databases">
        <authorList>
            <person name="Hoefler B.C."/>
            <person name="Straight P.D."/>
        </authorList>
    </citation>
    <scope>NUCLEOTIDE SEQUENCE</scope>
</reference>
<dbReference type="PANTHER" id="PTHR24228">
    <property type="entry name" value="B2 BRADYKININ RECEPTOR/ANGIOTENSIN II RECEPTOR"/>
    <property type="match status" value="1"/>
</dbReference>
<accession>A0A0K8UYG3</accession>
<keyword evidence="4 10" id="KW-0812">Transmembrane</keyword>
<dbReference type="GO" id="GO:0004930">
    <property type="term" value="F:G protein-coupled receptor activity"/>
    <property type="evidence" value="ECO:0007669"/>
    <property type="project" value="UniProtKB-KW"/>
</dbReference>
<dbReference type="InterPro" id="IPR000276">
    <property type="entry name" value="GPCR_Rhodpsn"/>
</dbReference>
<evidence type="ECO:0000256" key="3">
    <source>
        <dbReference type="ARBA" id="ARBA00022475"/>
    </source>
</evidence>
<evidence type="ECO:0000256" key="8">
    <source>
        <dbReference type="ARBA" id="ARBA00023170"/>
    </source>
</evidence>
<dbReference type="Gene3D" id="1.20.1070.10">
    <property type="entry name" value="Rhodopsin 7-helix transmembrane proteins"/>
    <property type="match status" value="2"/>
</dbReference>
<keyword evidence="5 12" id="KW-1133">Transmembrane helix</keyword>
<name>A0A0K8UYG3_BACLA</name>
<keyword evidence="9 10" id="KW-0807">Transducer</keyword>
<evidence type="ECO:0000256" key="2">
    <source>
        <dbReference type="ARBA" id="ARBA00010663"/>
    </source>
</evidence>
<protein>
    <submittedName>
        <fullName evidence="14">G-protein coupled receptor moody</fullName>
    </submittedName>
</protein>
<gene>
    <name evidence="14" type="primary">moody_0</name>
    <name evidence="14" type="ORF">c1_g1_i2</name>
</gene>
<dbReference type="SMART" id="SM01381">
    <property type="entry name" value="7TM_GPCR_Srsx"/>
    <property type="match status" value="1"/>
</dbReference>
<dbReference type="OrthoDB" id="10044919at2759"/>
<evidence type="ECO:0000256" key="11">
    <source>
        <dbReference type="SAM" id="MobiDB-lite"/>
    </source>
</evidence>
<feature type="transmembrane region" description="Helical" evidence="12">
    <location>
        <begin position="411"/>
        <end position="434"/>
    </location>
</feature>
<evidence type="ECO:0000256" key="7">
    <source>
        <dbReference type="ARBA" id="ARBA00023136"/>
    </source>
</evidence>
<dbReference type="PRINTS" id="PR00237">
    <property type="entry name" value="GPCRRHODOPSN"/>
</dbReference>
<evidence type="ECO:0000256" key="1">
    <source>
        <dbReference type="ARBA" id="ARBA00004651"/>
    </source>
</evidence>
<keyword evidence="3" id="KW-1003">Cell membrane</keyword>
<comment type="subcellular location">
    <subcellularLocation>
        <location evidence="1">Cell membrane</location>
        <topology evidence="1">Multi-pass membrane protein</topology>
    </subcellularLocation>
</comment>